<name>A0A1A9HXQ8_9CHLA</name>
<sequence>MKPVLILTQLPSQEQALALATTLITSHLAACVHIFPKGQSVYLWEGELQISEEYHVQIKTTQRSFPGVSSAIKLHCEYEVPEILLFFLEDGDKDYLHWLCKQSNAGE</sequence>
<gene>
    <name evidence="2" type="ORF">Cs308_0536</name>
</gene>
<evidence type="ECO:0000313" key="3">
    <source>
        <dbReference type="Proteomes" id="UP000078162"/>
    </source>
</evidence>
<keyword evidence="3" id="KW-1185">Reference proteome</keyword>
<protein>
    <submittedName>
        <fullName evidence="2">Periplasmic divalent cation tolerance protein CutA</fullName>
    </submittedName>
</protein>
<dbReference type="RefSeq" id="WP_066482220.1">
    <property type="nucleotide sequence ID" value="NZ_CP014639.1"/>
</dbReference>
<dbReference type="STRING" id="1806891.Cs308_0536"/>
<evidence type="ECO:0000256" key="1">
    <source>
        <dbReference type="ARBA" id="ARBA00010169"/>
    </source>
</evidence>
<dbReference type="Pfam" id="PF03091">
    <property type="entry name" value="CutA1"/>
    <property type="match status" value="1"/>
</dbReference>
<dbReference type="GO" id="GO:0005507">
    <property type="term" value="F:copper ion binding"/>
    <property type="evidence" value="ECO:0007669"/>
    <property type="project" value="TreeGrafter"/>
</dbReference>
<organism evidence="2 3">
    <name type="scientific">Candidatus Chlamydia sanziniae</name>
    <dbReference type="NCBI Taxonomy" id="1806891"/>
    <lineage>
        <taxon>Bacteria</taxon>
        <taxon>Pseudomonadati</taxon>
        <taxon>Chlamydiota</taxon>
        <taxon>Chlamydiia</taxon>
        <taxon>Chlamydiales</taxon>
        <taxon>Chlamydiaceae</taxon>
        <taxon>Chlamydia/Chlamydophila group</taxon>
        <taxon>Chlamydia</taxon>
    </lineage>
</organism>
<reference evidence="2 3" key="1">
    <citation type="submission" date="2016-03" db="EMBL/GenBank/DDBJ databases">
        <title>Culture-independent genomics supports pathogen discovery for uncultivable bacteria within the genus Chlamydia.</title>
        <authorList>
            <person name="Taylor-Brown A."/>
            <person name="Bachmann N.L."/>
            <person name="Borel N."/>
            <person name="Polkinghorne A."/>
        </authorList>
    </citation>
    <scope>NUCLEOTIDE SEQUENCE [LARGE SCALE GENOMIC DNA]</scope>
    <source>
        <strain evidence="2 3">2742-308</strain>
    </source>
</reference>
<dbReference type="AlphaFoldDB" id="A0A1A9HXQ8"/>
<dbReference type="Gene3D" id="3.30.70.120">
    <property type="match status" value="1"/>
</dbReference>
<dbReference type="PANTHER" id="PTHR23419">
    <property type="entry name" value="DIVALENT CATION TOLERANCE CUTA-RELATED"/>
    <property type="match status" value="1"/>
</dbReference>
<evidence type="ECO:0000313" key="2">
    <source>
        <dbReference type="EMBL" id="ANH78706.1"/>
    </source>
</evidence>
<dbReference type="GO" id="GO:0010038">
    <property type="term" value="P:response to metal ion"/>
    <property type="evidence" value="ECO:0007669"/>
    <property type="project" value="InterPro"/>
</dbReference>
<accession>A0A1A9HXQ8</accession>
<proteinExistence type="inferred from homology"/>
<dbReference type="PANTHER" id="PTHR23419:SF8">
    <property type="entry name" value="FI09726P"/>
    <property type="match status" value="1"/>
</dbReference>
<dbReference type="KEGG" id="csaz:Cs308_0536"/>
<dbReference type="Proteomes" id="UP000078162">
    <property type="component" value="Chromosome"/>
</dbReference>
<dbReference type="InterPro" id="IPR004323">
    <property type="entry name" value="Ion_tolerance_CutA"/>
</dbReference>
<comment type="similarity">
    <text evidence="1">Belongs to the CutA family.</text>
</comment>
<dbReference type="InterPro" id="IPR015867">
    <property type="entry name" value="N-reg_PII/ATP_PRibTrfase_C"/>
</dbReference>
<dbReference type="OrthoDB" id="21555at2"/>
<dbReference type="InterPro" id="IPR011322">
    <property type="entry name" value="N-reg_PII-like_a/b"/>
</dbReference>
<dbReference type="PATRIC" id="fig|1806891.3.peg.528"/>
<dbReference type="EMBL" id="CP014639">
    <property type="protein sequence ID" value="ANH78706.1"/>
    <property type="molecule type" value="Genomic_DNA"/>
</dbReference>
<dbReference type="SUPFAM" id="SSF54913">
    <property type="entry name" value="GlnB-like"/>
    <property type="match status" value="1"/>
</dbReference>